<dbReference type="AlphaFoldDB" id="A0A2W5EIX7"/>
<dbReference type="Proteomes" id="UP000249645">
    <property type="component" value="Unassembled WGS sequence"/>
</dbReference>
<name>A0A2W5EIX7_9SPHI</name>
<evidence type="ECO:0000259" key="1">
    <source>
        <dbReference type="Pfam" id="PF00583"/>
    </source>
</evidence>
<accession>A0A2W5EIX7</accession>
<dbReference type="SUPFAM" id="SSF55729">
    <property type="entry name" value="Acyl-CoA N-acyltransferases (Nat)"/>
    <property type="match status" value="1"/>
</dbReference>
<dbReference type="GO" id="GO:0016747">
    <property type="term" value="F:acyltransferase activity, transferring groups other than amino-acyl groups"/>
    <property type="evidence" value="ECO:0007669"/>
    <property type="project" value="InterPro"/>
</dbReference>
<reference evidence="2 3" key="1">
    <citation type="submission" date="2017-11" db="EMBL/GenBank/DDBJ databases">
        <title>Infants hospitalized years apart are colonized by the same room-sourced microbial strains.</title>
        <authorList>
            <person name="Brooks B."/>
            <person name="Olm M.R."/>
            <person name="Firek B.A."/>
            <person name="Baker R."/>
            <person name="Thomas B.C."/>
            <person name="Morowitz M.J."/>
            <person name="Banfield J.F."/>
        </authorList>
    </citation>
    <scope>NUCLEOTIDE SEQUENCE [LARGE SCALE GENOMIC DNA]</scope>
    <source>
        <strain evidence="2">S2_009_000_R2_76</strain>
    </source>
</reference>
<sequence length="183" mass="21116">MILFKNTKDIEDLKRILELQKANLPENISEDEKRSQGFVTVHHSLTQLQQMASFEPQIVALDEGKVVGYVLCMVSDMRGEFPEIAPMFEMLPSIKMGEKFLSQYNYIVCGQACVDKRYRGKGLLKKLYENMKYGFSDKYDMCITEIATSNSKSMGAHNKIVFESVKTYNDGQEDWELVVWNWA</sequence>
<evidence type="ECO:0000313" key="3">
    <source>
        <dbReference type="Proteomes" id="UP000249645"/>
    </source>
</evidence>
<dbReference type="InterPro" id="IPR016181">
    <property type="entry name" value="Acyl_CoA_acyltransferase"/>
</dbReference>
<keyword evidence="2" id="KW-0808">Transferase</keyword>
<dbReference type="Gene3D" id="3.40.630.30">
    <property type="match status" value="1"/>
</dbReference>
<protein>
    <submittedName>
        <fullName evidence="2">GNAT family N-acetyltransferase</fullName>
    </submittedName>
</protein>
<evidence type="ECO:0000313" key="2">
    <source>
        <dbReference type="EMBL" id="PZP44165.1"/>
    </source>
</evidence>
<feature type="domain" description="N-acetyltransferase" evidence="1">
    <location>
        <begin position="49"/>
        <end position="157"/>
    </location>
</feature>
<proteinExistence type="predicted"/>
<organism evidence="2 3">
    <name type="scientific">Pseudopedobacter saltans</name>
    <dbReference type="NCBI Taxonomy" id="151895"/>
    <lineage>
        <taxon>Bacteria</taxon>
        <taxon>Pseudomonadati</taxon>
        <taxon>Bacteroidota</taxon>
        <taxon>Sphingobacteriia</taxon>
        <taxon>Sphingobacteriales</taxon>
        <taxon>Sphingobacteriaceae</taxon>
        <taxon>Pseudopedobacter</taxon>
    </lineage>
</organism>
<dbReference type="CDD" id="cd04301">
    <property type="entry name" value="NAT_SF"/>
    <property type="match status" value="1"/>
</dbReference>
<gene>
    <name evidence="2" type="ORF">DI598_14815</name>
</gene>
<dbReference type="Pfam" id="PF00583">
    <property type="entry name" value="Acetyltransf_1"/>
    <property type="match status" value="1"/>
</dbReference>
<comment type="caution">
    <text evidence="2">The sequence shown here is derived from an EMBL/GenBank/DDBJ whole genome shotgun (WGS) entry which is preliminary data.</text>
</comment>
<dbReference type="EMBL" id="QFOI01000329">
    <property type="protein sequence ID" value="PZP44165.1"/>
    <property type="molecule type" value="Genomic_DNA"/>
</dbReference>
<dbReference type="InterPro" id="IPR000182">
    <property type="entry name" value="GNAT_dom"/>
</dbReference>